<dbReference type="EMBL" id="NNAY01003761">
    <property type="protein sequence ID" value="OXU18889.1"/>
    <property type="molecule type" value="Genomic_DNA"/>
</dbReference>
<sequence length="73" mass="7929">MTVGGAQALFHFSHSNMRSESRYSGGPPMLKLPDFSVFKRLKCQGANASQTLSPWLTTGPGKVNDCNNSRLLS</sequence>
<name>A0A232EKK1_9HYME</name>
<accession>A0A232EKK1</accession>
<proteinExistence type="predicted"/>
<dbReference type="AlphaFoldDB" id="A0A232EKK1"/>
<gene>
    <name evidence="1" type="ORF">TSAR_016832</name>
</gene>
<evidence type="ECO:0000313" key="1">
    <source>
        <dbReference type="EMBL" id="OXU18889.1"/>
    </source>
</evidence>
<reference evidence="1 2" key="1">
    <citation type="journal article" date="2017" name="Curr. Biol.">
        <title>The Evolution of Venom by Co-option of Single-Copy Genes.</title>
        <authorList>
            <person name="Martinson E.O."/>
            <person name="Mrinalini"/>
            <person name="Kelkar Y.D."/>
            <person name="Chang C.H."/>
            <person name="Werren J.H."/>
        </authorList>
    </citation>
    <scope>NUCLEOTIDE SEQUENCE [LARGE SCALE GENOMIC DNA]</scope>
    <source>
        <strain evidence="1 2">Alberta</strain>
        <tissue evidence="1">Whole body</tissue>
    </source>
</reference>
<keyword evidence="2" id="KW-1185">Reference proteome</keyword>
<dbReference type="Proteomes" id="UP000215335">
    <property type="component" value="Unassembled WGS sequence"/>
</dbReference>
<evidence type="ECO:0000313" key="2">
    <source>
        <dbReference type="Proteomes" id="UP000215335"/>
    </source>
</evidence>
<comment type="caution">
    <text evidence="1">The sequence shown here is derived from an EMBL/GenBank/DDBJ whole genome shotgun (WGS) entry which is preliminary data.</text>
</comment>
<protein>
    <submittedName>
        <fullName evidence="1">Uncharacterized protein</fullName>
    </submittedName>
</protein>
<organism evidence="1 2">
    <name type="scientific">Trichomalopsis sarcophagae</name>
    <dbReference type="NCBI Taxonomy" id="543379"/>
    <lineage>
        <taxon>Eukaryota</taxon>
        <taxon>Metazoa</taxon>
        <taxon>Ecdysozoa</taxon>
        <taxon>Arthropoda</taxon>
        <taxon>Hexapoda</taxon>
        <taxon>Insecta</taxon>
        <taxon>Pterygota</taxon>
        <taxon>Neoptera</taxon>
        <taxon>Endopterygota</taxon>
        <taxon>Hymenoptera</taxon>
        <taxon>Apocrita</taxon>
        <taxon>Proctotrupomorpha</taxon>
        <taxon>Chalcidoidea</taxon>
        <taxon>Pteromalidae</taxon>
        <taxon>Pteromalinae</taxon>
        <taxon>Trichomalopsis</taxon>
    </lineage>
</organism>